<dbReference type="SUPFAM" id="SSF51182">
    <property type="entry name" value="RmlC-like cupins"/>
    <property type="match status" value="1"/>
</dbReference>
<dbReference type="AlphaFoldDB" id="A0A6C0EGC1"/>
<dbReference type="EMBL" id="MN738854">
    <property type="protein sequence ID" value="QHT28257.1"/>
    <property type="molecule type" value="Genomic_DNA"/>
</dbReference>
<protein>
    <recommendedName>
        <fullName evidence="2">AraC-type arabinose-binding/dimerisation domain-containing protein</fullName>
    </recommendedName>
</protein>
<organism evidence="1">
    <name type="scientific">viral metagenome</name>
    <dbReference type="NCBI Taxonomy" id="1070528"/>
    <lineage>
        <taxon>unclassified sequences</taxon>
        <taxon>metagenomes</taxon>
        <taxon>organismal metagenomes</taxon>
    </lineage>
</organism>
<reference evidence="1" key="1">
    <citation type="journal article" date="2020" name="Nature">
        <title>Giant virus diversity and host interactions through global metagenomics.</title>
        <authorList>
            <person name="Schulz F."/>
            <person name="Roux S."/>
            <person name="Paez-Espino D."/>
            <person name="Jungbluth S."/>
            <person name="Walsh D.A."/>
            <person name="Denef V.J."/>
            <person name="McMahon K.D."/>
            <person name="Konstantinidis K.T."/>
            <person name="Eloe-Fadrosh E.A."/>
            <person name="Kyrpides N.C."/>
            <person name="Woyke T."/>
        </authorList>
    </citation>
    <scope>NUCLEOTIDE SEQUENCE</scope>
    <source>
        <strain evidence="1">GVMAG-M-3300001348-25</strain>
    </source>
</reference>
<evidence type="ECO:0008006" key="2">
    <source>
        <dbReference type="Google" id="ProtNLM"/>
    </source>
</evidence>
<proteinExistence type="predicted"/>
<name>A0A6C0EGC1_9ZZZZ</name>
<dbReference type="InterPro" id="IPR014710">
    <property type="entry name" value="RmlC-like_jellyroll"/>
</dbReference>
<dbReference type="Gene3D" id="2.60.120.10">
    <property type="entry name" value="Jelly Rolls"/>
    <property type="match status" value="1"/>
</dbReference>
<sequence length="122" mass="13805">MSELESNSNDTSITNKFSCLDGEIITTNTKVKKIDFTDGDEYLHTLSKGDNIFYVMQGSGVTFYNNKEYYWKKNDIINLTENNENIKHYAYNKETSLLYISNNANTIYTSSFGGVISSTFGG</sequence>
<evidence type="ECO:0000313" key="1">
    <source>
        <dbReference type="EMBL" id="QHT28257.1"/>
    </source>
</evidence>
<dbReference type="InterPro" id="IPR011051">
    <property type="entry name" value="RmlC_Cupin_sf"/>
</dbReference>
<accession>A0A6C0EGC1</accession>